<reference evidence="6 7" key="1">
    <citation type="journal article" date="2021" name="Comput. Struct. Biotechnol. J.">
        <title>De novo genome assembly of the potent medicinal plant Rehmannia glutinosa using nanopore technology.</title>
        <authorList>
            <person name="Ma L."/>
            <person name="Dong C."/>
            <person name="Song C."/>
            <person name="Wang X."/>
            <person name="Zheng X."/>
            <person name="Niu Y."/>
            <person name="Chen S."/>
            <person name="Feng W."/>
        </authorList>
    </citation>
    <scope>NUCLEOTIDE SEQUENCE [LARGE SCALE GENOMIC DNA]</scope>
    <source>
        <strain evidence="6">DH-2019</strain>
    </source>
</reference>
<comment type="caution">
    <text evidence="6">The sequence shown here is derived from an EMBL/GenBank/DDBJ whole genome shotgun (WGS) entry which is preliminary data.</text>
</comment>
<evidence type="ECO:0000313" key="6">
    <source>
        <dbReference type="EMBL" id="KAK6146153.1"/>
    </source>
</evidence>
<feature type="region of interest" description="Disordered" evidence="4">
    <location>
        <begin position="1"/>
        <end position="23"/>
    </location>
</feature>
<evidence type="ECO:0000313" key="7">
    <source>
        <dbReference type="Proteomes" id="UP001318860"/>
    </source>
</evidence>
<dbReference type="EC" id="2.8.2.-" evidence="3"/>
<dbReference type="PANTHER" id="PTHR11783">
    <property type="entry name" value="SULFOTRANSFERASE SULT"/>
    <property type="match status" value="1"/>
</dbReference>
<dbReference type="Proteomes" id="UP001318860">
    <property type="component" value="Unassembled WGS sequence"/>
</dbReference>
<dbReference type="Gene3D" id="3.40.50.300">
    <property type="entry name" value="P-loop containing nucleotide triphosphate hydrolases"/>
    <property type="match status" value="1"/>
</dbReference>
<dbReference type="Pfam" id="PF00685">
    <property type="entry name" value="Sulfotransfer_1"/>
    <property type="match status" value="1"/>
</dbReference>
<organism evidence="6 7">
    <name type="scientific">Rehmannia glutinosa</name>
    <name type="common">Chinese foxglove</name>
    <dbReference type="NCBI Taxonomy" id="99300"/>
    <lineage>
        <taxon>Eukaryota</taxon>
        <taxon>Viridiplantae</taxon>
        <taxon>Streptophyta</taxon>
        <taxon>Embryophyta</taxon>
        <taxon>Tracheophyta</taxon>
        <taxon>Spermatophyta</taxon>
        <taxon>Magnoliopsida</taxon>
        <taxon>eudicotyledons</taxon>
        <taxon>Gunneridae</taxon>
        <taxon>Pentapetalae</taxon>
        <taxon>asterids</taxon>
        <taxon>lamiids</taxon>
        <taxon>Lamiales</taxon>
        <taxon>Orobanchaceae</taxon>
        <taxon>Rehmannieae</taxon>
        <taxon>Rehmannia</taxon>
    </lineage>
</organism>
<gene>
    <name evidence="6" type="ORF">DH2020_020022</name>
</gene>
<protein>
    <recommendedName>
        <fullName evidence="3">Sulfotransferase</fullName>
        <ecNumber evidence="3">2.8.2.-</ecNumber>
    </recommendedName>
</protein>
<feature type="compositionally biased region" description="Basic and acidic residues" evidence="4">
    <location>
        <begin position="11"/>
        <end position="20"/>
    </location>
</feature>
<sequence length="346" mass="40047">MKSNFTNQQRKQAEPPRNDENNTEIELDISSLLPVPTSDVEQVERNWDGVRLYLYQGVWCPIFVFKALQSFQKNFKANDTDIVLASLPKSGTTWLKALLYSIVNRDRFPIDQTPLLTNNPHKLISSFECHYFFNQDNPDDLGNIAQPRLFSTHLPHQVLASSLIKSKCKIVYVSRNPLDQFISEREFLLKNRFLPDFEALSVEQSFDMFCRGVHAFGPFWDHILGYWRASMENPDRVLFLKYEDMKRDPVSNVDKIADFLGLPFSDDEKKQGLIQEISKYCSFEHLKNLEINKTGVHHKYVNNSTFFRKGEIGDWKNHLSSDMAERMKQVMDAKLSASGISFDASS</sequence>
<dbReference type="InterPro" id="IPR000863">
    <property type="entry name" value="Sulfotransferase_dom"/>
</dbReference>
<evidence type="ECO:0000256" key="3">
    <source>
        <dbReference type="RuleBase" id="RU361155"/>
    </source>
</evidence>
<keyword evidence="7" id="KW-1185">Reference proteome</keyword>
<dbReference type="EMBL" id="JABTTQ020000011">
    <property type="protein sequence ID" value="KAK6146153.1"/>
    <property type="molecule type" value="Genomic_DNA"/>
</dbReference>
<evidence type="ECO:0000259" key="5">
    <source>
        <dbReference type="Pfam" id="PF00685"/>
    </source>
</evidence>
<dbReference type="InterPro" id="IPR027417">
    <property type="entry name" value="P-loop_NTPase"/>
</dbReference>
<proteinExistence type="inferred from homology"/>
<evidence type="ECO:0000256" key="4">
    <source>
        <dbReference type="SAM" id="MobiDB-lite"/>
    </source>
</evidence>
<feature type="compositionally biased region" description="Polar residues" evidence="4">
    <location>
        <begin position="1"/>
        <end position="10"/>
    </location>
</feature>
<comment type="similarity">
    <text evidence="1 3">Belongs to the sulfotransferase 1 family.</text>
</comment>
<name>A0ABR0WEY0_REHGL</name>
<keyword evidence="2 3" id="KW-0808">Transferase</keyword>
<evidence type="ECO:0000256" key="1">
    <source>
        <dbReference type="ARBA" id="ARBA00005771"/>
    </source>
</evidence>
<feature type="domain" description="Sulfotransferase" evidence="5">
    <location>
        <begin position="79"/>
        <end position="338"/>
    </location>
</feature>
<accession>A0ABR0WEY0</accession>
<evidence type="ECO:0000256" key="2">
    <source>
        <dbReference type="ARBA" id="ARBA00022679"/>
    </source>
</evidence>
<dbReference type="SUPFAM" id="SSF52540">
    <property type="entry name" value="P-loop containing nucleoside triphosphate hydrolases"/>
    <property type="match status" value="1"/>
</dbReference>